<dbReference type="OrthoDB" id="7867799at2"/>
<evidence type="ECO:0000313" key="2">
    <source>
        <dbReference type="Proteomes" id="UP000015347"/>
    </source>
</evidence>
<dbReference type="eggNOG" id="ENOG5033KZP">
    <property type="taxonomic scope" value="Bacteria"/>
</dbReference>
<name>S9QBS3_9RHOB</name>
<reference evidence="2" key="1">
    <citation type="journal article" date="2014" name="Stand. Genomic Sci.">
        <title>Genome sequence of the exopolysaccharide-producing Salipiger mucosus type strain (DSM 16094(T)), a moderately halophilic member of the Roseobacter clade.</title>
        <authorList>
            <person name="Riedel T."/>
            <person name="Spring S."/>
            <person name="Fiebig A."/>
            <person name="Petersen J."/>
            <person name="Kyrpides N.C."/>
            <person name="Goker M."/>
            <person name="Klenk H.P."/>
        </authorList>
    </citation>
    <scope>NUCLEOTIDE SEQUENCE [LARGE SCALE GENOMIC DNA]</scope>
    <source>
        <strain evidence="2">DSM 16094</strain>
    </source>
</reference>
<organism evidence="1 2">
    <name type="scientific">Salipiger mucosus DSM 16094</name>
    <dbReference type="NCBI Taxonomy" id="1123237"/>
    <lineage>
        <taxon>Bacteria</taxon>
        <taxon>Pseudomonadati</taxon>
        <taxon>Pseudomonadota</taxon>
        <taxon>Alphaproteobacteria</taxon>
        <taxon>Rhodobacterales</taxon>
        <taxon>Roseobacteraceae</taxon>
        <taxon>Salipiger</taxon>
    </lineage>
</organism>
<accession>S9QBS3</accession>
<keyword evidence="2" id="KW-1185">Reference proteome</keyword>
<dbReference type="STRING" id="1123237.Salmuc_04456"/>
<evidence type="ECO:0008006" key="3">
    <source>
        <dbReference type="Google" id="ProtNLM"/>
    </source>
</evidence>
<dbReference type="Proteomes" id="UP000015347">
    <property type="component" value="Unassembled WGS sequence"/>
</dbReference>
<gene>
    <name evidence="1" type="ORF">Salmuc_04456</name>
</gene>
<dbReference type="HOGENOM" id="CLU_206405_0_0_5"/>
<protein>
    <recommendedName>
        <fullName evidence="3">DUF1127 domain-containing protein</fullName>
    </recommendedName>
</protein>
<sequence>MAHFDQIAAPREPLLQRVGRLLDTPFDARQRRLARRVAELRGMTDAQLARRGLTRDEIIPHVFGTRR</sequence>
<comment type="caution">
    <text evidence="1">The sequence shown here is derived from an EMBL/GenBank/DDBJ whole genome shotgun (WGS) entry which is preliminary data.</text>
</comment>
<dbReference type="EMBL" id="APVH01000038">
    <property type="protein sequence ID" value="EPX78866.1"/>
    <property type="molecule type" value="Genomic_DNA"/>
</dbReference>
<dbReference type="RefSeq" id="WP_020039006.1">
    <property type="nucleotide sequence ID" value="NZ_KE557279.1"/>
</dbReference>
<dbReference type="AlphaFoldDB" id="S9QBS3"/>
<evidence type="ECO:0000313" key="1">
    <source>
        <dbReference type="EMBL" id="EPX78866.1"/>
    </source>
</evidence>
<proteinExistence type="predicted"/>